<dbReference type="GO" id="GO:0009451">
    <property type="term" value="P:RNA modification"/>
    <property type="evidence" value="ECO:0007669"/>
    <property type="project" value="InterPro"/>
</dbReference>
<evidence type="ECO:0008006" key="5">
    <source>
        <dbReference type="Google" id="ProtNLM"/>
    </source>
</evidence>
<name>A0A8R7TV52_TRIUA</name>
<dbReference type="PANTHER" id="PTHR47926:SF496">
    <property type="entry name" value="PENTACOTRIPEPTIDE-REPEAT REGION OF PRORP DOMAIN-CONTAINING PROTEIN"/>
    <property type="match status" value="1"/>
</dbReference>
<accession>A0A8R7TV52</accession>
<reference evidence="4" key="1">
    <citation type="journal article" date="2013" name="Nature">
        <title>Draft genome of the wheat A-genome progenitor Triticum urartu.</title>
        <authorList>
            <person name="Ling H.Q."/>
            <person name="Zhao S."/>
            <person name="Liu D."/>
            <person name="Wang J."/>
            <person name="Sun H."/>
            <person name="Zhang C."/>
            <person name="Fan H."/>
            <person name="Li D."/>
            <person name="Dong L."/>
            <person name="Tao Y."/>
            <person name="Gao C."/>
            <person name="Wu H."/>
            <person name="Li Y."/>
            <person name="Cui Y."/>
            <person name="Guo X."/>
            <person name="Zheng S."/>
            <person name="Wang B."/>
            <person name="Yu K."/>
            <person name="Liang Q."/>
            <person name="Yang W."/>
            <person name="Lou X."/>
            <person name="Chen J."/>
            <person name="Feng M."/>
            <person name="Jian J."/>
            <person name="Zhang X."/>
            <person name="Luo G."/>
            <person name="Jiang Y."/>
            <person name="Liu J."/>
            <person name="Wang Z."/>
            <person name="Sha Y."/>
            <person name="Zhang B."/>
            <person name="Wu H."/>
            <person name="Tang D."/>
            <person name="Shen Q."/>
            <person name="Xue P."/>
            <person name="Zou S."/>
            <person name="Wang X."/>
            <person name="Liu X."/>
            <person name="Wang F."/>
            <person name="Yang Y."/>
            <person name="An X."/>
            <person name="Dong Z."/>
            <person name="Zhang K."/>
            <person name="Zhang X."/>
            <person name="Luo M.C."/>
            <person name="Dvorak J."/>
            <person name="Tong Y."/>
            <person name="Wang J."/>
            <person name="Yang H."/>
            <person name="Li Z."/>
            <person name="Wang D."/>
            <person name="Zhang A."/>
            <person name="Wang J."/>
        </authorList>
    </citation>
    <scope>NUCLEOTIDE SEQUENCE</scope>
    <source>
        <strain evidence="4">cv. G1812</strain>
    </source>
</reference>
<dbReference type="Gene3D" id="1.25.40.10">
    <property type="entry name" value="Tetratricopeptide repeat domain"/>
    <property type="match status" value="1"/>
</dbReference>
<evidence type="ECO:0000256" key="2">
    <source>
        <dbReference type="ARBA" id="ARBA00022946"/>
    </source>
</evidence>
<dbReference type="AlphaFoldDB" id="A0A8R7TV52"/>
<keyword evidence="2" id="KW-0809">Transit peptide</keyword>
<dbReference type="PROSITE" id="PS51257">
    <property type="entry name" value="PROKAR_LIPOPROTEIN"/>
    <property type="match status" value="1"/>
</dbReference>
<dbReference type="InterPro" id="IPR046960">
    <property type="entry name" value="PPR_At4g14850-like_plant"/>
</dbReference>
<evidence type="ECO:0000313" key="4">
    <source>
        <dbReference type="Proteomes" id="UP000015106"/>
    </source>
</evidence>
<reference evidence="3" key="2">
    <citation type="submission" date="2018-03" db="EMBL/GenBank/DDBJ databases">
        <title>The Triticum urartu genome reveals the dynamic nature of wheat genome evolution.</title>
        <authorList>
            <person name="Ling H."/>
            <person name="Ma B."/>
            <person name="Shi X."/>
            <person name="Liu H."/>
            <person name="Dong L."/>
            <person name="Sun H."/>
            <person name="Cao Y."/>
            <person name="Gao Q."/>
            <person name="Zheng S."/>
            <person name="Li Y."/>
            <person name="Yu Y."/>
            <person name="Du H."/>
            <person name="Qi M."/>
            <person name="Li Y."/>
            <person name="Yu H."/>
            <person name="Cui Y."/>
            <person name="Wang N."/>
            <person name="Chen C."/>
            <person name="Wu H."/>
            <person name="Zhao Y."/>
            <person name="Zhang J."/>
            <person name="Li Y."/>
            <person name="Zhou W."/>
            <person name="Zhang B."/>
            <person name="Hu W."/>
            <person name="Eijk M."/>
            <person name="Tang J."/>
            <person name="Witsenboer H."/>
            <person name="Zhao S."/>
            <person name="Li Z."/>
            <person name="Zhang A."/>
            <person name="Wang D."/>
            <person name="Liang C."/>
        </authorList>
    </citation>
    <scope>NUCLEOTIDE SEQUENCE [LARGE SCALE GENOMIC DNA]</scope>
    <source>
        <strain evidence="3">cv. G1812</strain>
    </source>
</reference>
<organism evidence="3 4">
    <name type="scientific">Triticum urartu</name>
    <name type="common">Red wild einkorn</name>
    <name type="synonym">Crithodium urartu</name>
    <dbReference type="NCBI Taxonomy" id="4572"/>
    <lineage>
        <taxon>Eukaryota</taxon>
        <taxon>Viridiplantae</taxon>
        <taxon>Streptophyta</taxon>
        <taxon>Embryophyta</taxon>
        <taxon>Tracheophyta</taxon>
        <taxon>Spermatophyta</taxon>
        <taxon>Magnoliopsida</taxon>
        <taxon>Liliopsida</taxon>
        <taxon>Poales</taxon>
        <taxon>Poaceae</taxon>
        <taxon>BOP clade</taxon>
        <taxon>Pooideae</taxon>
        <taxon>Triticodae</taxon>
        <taxon>Triticeae</taxon>
        <taxon>Triticinae</taxon>
        <taxon>Triticum</taxon>
    </lineage>
</organism>
<reference evidence="3" key="3">
    <citation type="submission" date="2022-06" db="UniProtKB">
        <authorList>
            <consortium name="EnsemblPlants"/>
        </authorList>
    </citation>
    <scope>IDENTIFICATION</scope>
</reference>
<dbReference type="PANTHER" id="PTHR47926">
    <property type="entry name" value="PENTATRICOPEPTIDE REPEAT-CONTAINING PROTEIN"/>
    <property type="match status" value="1"/>
</dbReference>
<evidence type="ECO:0000256" key="1">
    <source>
        <dbReference type="ARBA" id="ARBA00022737"/>
    </source>
</evidence>
<dbReference type="EnsemblPlants" id="TuG1812G0300002741.01.T01">
    <property type="protein sequence ID" value="TuG1812G0300002741.01.T01.cds343119"/>
    <property type="gene ID" value="TuG1812G0300002741.01"/>
</dbReference>
<evidence type="ECO:0000313" key="3">
    <source>
        <dbReference type="EnsemblPlants" id="TuG1812G0300002741.01.T01.cds343119"/>
    </source>
</evidence>
<dbReference type="Gramene" id="TuG1812G0300002741.01.T01">
    <property type="protein sequence ID" value="TuG1812G0300002741.01.T01.cds343119"/>
    <property type="gene ID" value="TuG1812G0300002741.01"/>
</dbReference>
<dbReference type="InterPro" id="IPR002885">
    <property type="entry name" value="PPR_rpt"/>
</dbReference>
<protein>
    <recommendedName>
        <fullName evidence="5">Pentatricopeptide repeat-containing protein</fullName>
    </recommendedName>
</protein>
<keyword evidence="1" id="KW-0677">Repeat</keyword>
<dbReference type="InterPro" id="IPR011990">
    <property type="entry name" value="TPR-like_helical_dom_sf"/>
</dbReference>
<dbReference type="GO" id="GO:0003723">
    <property type="term" value="F:RNA binding"/>
    <property type="evidence" value="ECO:0007669"/>
    <property type="project" value="InterPro"/>
</dbReference>
<dbReference type="Proteomes" id="UP000015106">
    <property type="component" value="Chromosome 3"/>
</dbReference>
<keyword evidence="4" id="KW-1185">Reference proteome</keyword>
<sequence>MFDLMIRRGVKPDNVVLVSFLTACSRNGLVEESFNYFKSMRNVYGLEPALHHYCCMVDLLGRSASL</sequence>
<proteinExistence type="predicted"/>
<dbReference type="NCBIfam" id="TIGR00756">
    <property type="entry name" value="PPR"/>
    <property type="match status" value="1"/>
</dbReference>